<evidence type="ECO:0000313" key="2">
    <source>
        <dbReference type="Proteomes" id="UP000483820"/>
    </source>
</evidence>
<dbReference type="EMBL" id="WUAV01000002">
    <property type="protein sequence ID" value="KAF1767598.1"/>
    <property type="molecule type" value="Genomic_DNA"/>
</dbReference>
<dbReference type="GeneID" id="9826415"/>
<organism evidence="1 2">
    <name type="scientific">Caenorhabditis remanei</name>
    <name type="common">Caenorhabditis vulgaris</name>
    <dbReference type="NCBI Taxonomy" id="31234"/>
    <lineage>
        <taxon>Eukaryota</taxon>
        <taxon>Metazoa</taxon>
        <taxon>Ecdysozoa</taxon>
        <taxon>Nematoda</taxon>
        <taxon>Chromadorea</taxon>
        <taxon>Rhabditida</taxon>
        <taxon>Rhabditina</taxon>
        <taxon>Rhabditomorpha</taxon>
        <taxon>Rhabditoidea</taxon>
        <taxon>Rhabditidae</taxon>
        <taxon>Peloderinae</taxon>
        <taxon>Caenorhabditis</taxon>
    </lineage>
</organism>
<comment type="caution">
    <text evidence="1">The sequence shown here is derived from an EMBL/GenBank/DDBJ whole genome shotgun (WGS) entry which is preliminary data.</text>
</comment>
<accession>A0A6A5HI96</accession>
<proteinExistence type="predicted"/>
<reference evidence="1 2" key="1">
    <citation type="submission" date="2019-12" db="EMBL/GenBank/DDBJ databases">
        <title>Chromosome-level assembly of the Caenorhabditis remanei genome.</title>
        <authorList>
            <person name="Teterina A.A."/>
            <person name="Willis J.H."/>
            <person name="Phillips P.C."/>
        </authorList>
    </citation>
    <scope>NUCLEOTIDE SEQUENCE [LARGE SCALE GENOMIC DNA]</scope>
    <source>
        <strain evidence="1 2">PX506</strain>
        <tissue evidence="1">Whole organism</tissue>
    </source>
</reference>
<dbReference type="AlphaFoldDB" id="A0A6A5HI96"/>
<sequence>MKFLETEDDVLRAIAYPEKPVLILYYSLDYENKVFKPWDYDNGGLFDIFEFLKKYETEFDIYFRKRKNDDADWMFCIYYKNQSIAKEHFHEYYSRDVDNKIQKYIKDIECFKRSDNQ</sequence>
<evidence type="ECO:0000313" key="1">
    <source>
        <dbReference type="EMBL" id="KAF1767598.1"/>
    </source>
</evidence>
<gene>
    <name evidence="1" type="ORF">GCK72_007557</name>
</gene>
<protein>
    <submittedName>
        <fullName evidence="1">Uncharacterized protein</fullName>
    </submittedName>
</protein>
<dbReference type="RefSeq" id="XP_003100083.2">
    <property type="nucleotide sequence ID" value="XM_003100035.2"/>
</dbReference>
<name>A0A6A5HI96_CAERE</name>
<dbReference type="CTD" id="9826415"/>
<dbReference type="KEGG" id="crq:GCK72_007557"/>
<dbReference type="Proteomes" id="UP000483820">
    <property type="component" value="Chromosome II"/>
</dbReference>